<sequence length="58" mass="6397">MAQGSPTFMTEVEEGRPSPVSSRPEVFALTELCGDSKRSGERERYCHPFSGENTAHLP</sequence>
<feature type="compositionally biased region" description="Basic and acidic residues" evidence="1">
    <location>
        <begin position="37"/>
        <end position="46"/>
    </location>
</feature>
<protein>
    <submittedName>
        <fullName evidence="2">Uncharacterized protein</fullName>
    </submittedName>
</protein>
<keyword evidence="3" id="KW-1185">Reference proteome</keyword>
<feature type="region of interest" description="Disordered" evidence="1">
    <location>
        <begin position="37"/>
        <end position="58"/>
    </location>
</feature>
<feature type="region of interest" description="Disordered" evidence="1">
    <location>
        <begin position="1"/>
        <end position="23"/>
    </location>
</feature>
<proteinExistence type="predicted"/>
<dbReference type="Proteomes" id="UP000001963">
    <property type="component" value="Chromosome"/>
</dbReference>
<reference evidence="2 3" key="1">
    <citation type="journal article" date="2007" name="J. Bacteriol.">
        <title>Genome sequence analysis of the emerging human pathogenic acetic acid bacterium Granulibacter bethesdensis.</title>
        <authorList>
            <person name="Greenberg D.E."/>
            <person name="Porcella S.F."/>
            <person name="Zelazny A.M."/>
            <person name="Virtaneva K."/>
            <person name="Sturdevant D.E."/>
            <person name="Kupko J.J.III."/>
            <person name="Barbian K.D."/>
            <person name="Babar A."/>
            <person name="Dorward D.W."/>
            <person name="Holland S.M."/>
        </authorList>
    </citation>
    <scope>NUCLEOTIDE SEQUENCE [LARGE SCALE GENOMIC DNA]</scope>
    <source>
        <strain evidence="3">ATCC BAA-1260 / CGDNIH1</strain>
    </source>
</reference>
<dbReference type="EMBL" id="CP000394">
    <property type="protein sequence ID" value="ASV62357.1"/>
    <property type="molecule type" value="Genomic_DNA"/>
</dbReference>
<organism evidence="2 3">
    <name type="scientific">Granulibacter bethesdensis (strain ATCC BAA-1260 / CGDNIH1)</name>
    <dbReference type="NCBI Taxonomy" id="391165"/>
    <lineage>
        <taxon>Bacteria</taxon>
        <taxon>Pseudomonadati</taxon>
        <taxon>Pseudomonadota</taxon>
        <taxon>Alphaproteobacteria</taxon>
        <taxon>Acetobacterales</taxon>
        <taxon>Acetobacteraceae</taxon>
        <taxon>Granulibacter</taxon>
    </lineage>
</organism>
<accession>A0A286M2V8</accession>
<gene>
    <name evidence="2" type="ordered locus">GbCGDNIH1_5012</name>
</gene>
<dbReference type="AlphaFoldDB" id="A0A286M2V8"/>
<dbReference type="KEGG" id="gbe:GbCGDNIH1_5012"/>
<evidence type="ECO:0000313" key="3">
    <source>
        <dbReference type="Proteomes" id="UP000001963"/>
    </source>
</evidence>
<evidence type="ECO:0000256" key="1">
    <source>
        <dbReference type="SAM" id="MobiDB-lite"/>
    </source>
</evidence>
<evidence type="ECO:0000313" key="2">
    <source>
        <dbReference type="EMBL" id="ASV62357.1"/>
    </source>
</evidence>
<name>A0A286M2V8_GRABC</name>